<dbReference type="EMBL" id="JANBPY010002579">
    <property type="protein sequence ID" value="KAJ1954426.1"/>
    <property type="molecule type" value="Genomic_DNA"/>
</dbReference>
<sequence>MASSTVSQEASDHPGLASLMGTAFPDWSTFIKTPESLSTQLTTLVPRVIECLTQWAEAPSDTSEETPDRDAVKVELTSQLHTVLYDAQKHQQRFDEFLAEVETQVENQKGTLVKENMDLQTQLEDAKAAHRLAEVTHEQDIHGLKTQLRDQQDFSNRQSERVGELEKEVAAATQKSTELHQQLHERSCRIGDLEGQVDTLKQRLQSVETDKRNVLTQLNSRLQEVEQSDQQCRGLLTKYTEAKNALMMSETKVEEARSAETTAHIRINNMEQEVALLRQQNDWLNSELKTKSET</sequence>
<feature type="non-terminal residue" evidence="3">
    <location>
        <position position="294"/>
    </location>
</feature>
<reference evidence="3" key="1">
    <citation type="submission" date="2022-07" db="EMBL/GenBank/DDBJ databases">
        <title>Phylogenomic reconstructions and comparative analyses of Kickxellomycotina fungi.</title>
        <authorList>
            <person name="Reynolds N.K."/>
            <person name="Stajich J.E."/>
            <person name="Barry K."/>
            <person name="Grigoriev I.V."/>
            <person name="Crous P."/>
            <person name="Smith M.E."/>
        </authorList>
    </citation>
    <scope>NUCLEOTIDE SEQUENCE</scope>
    <source>
        <strain evidence="3">RSA 1196</strain>
    </source>
</reference>
<evidence type="ECO:0000256" key="1">
    <source>
        <dbReference type="SAM" id="Coils"/>
    </source>
</evidence>
<name>A0A9W8E481_9FUNG</name>
<dbReference type="Gene3D" id="1.20.5.110">
    <property type="match status" value="1"/>
</dbReference>
<comment type="caution">
    <text evidence="3">The sequence shown here is derived from an EMBL/GenBank/DDBJ whole genome shotgun (WGS) entry which is preliminary data.</text>
</comment>
<dbReference type="PANTHER" id="PTHR18898:SF2">
    <property type="entry name" value="NUCLEOPROTEIN TPR"/>
    <property type="match status" value="1"/>
</dbReference>
<dbReference type="OrthoDB" id="343070at2759"/>
<dbReference type="Pfam" id="PF25481">
    <property type="entry name" value="Nucleoprot-TPR"/>
    <property type="match status" value="1"/>
</dbReference>
<keyword evidence="4" id="KW-1185">Reference proteome</keyword>
<dbReference type="Proteomes" id="UP001150925">
    <property type="component" value="Unassembled WGS sequence"/>
</dbReference>
<gene>
    <name evidence="3" type="ORF">IWQ62_005760</name>
</gene>
<evidence type="ECO:0000259" key="2">
    <source>
        <dbReference type="Pfam" id="PF25481"/>
    </source>
</evidence>
<evidence type="ECO:0000313" key="3">
    <source>
        <dbReference type="EMBL" id="KAJ1954426.1"/>
    </source>
</evidence>
<dbReference type="GO" id="GO:0006406">
    <property type="term" value="P:mRNA export from nucleus"/>
    <property type="evidence" value="ECO:0007669"/>
    <property type="project" value="TreeGrafter"/>
</dbReference>
<dbReference type="AlphaFoldDB" id="A0A9W8E481"/>
<evidence type="ECO:0000313" key="4">
    <source>
        <dbReference type="Proteomes" id="UP001150925"/>
    </source>
</evidence>
<dbReference type="PANTHER" id="PTHR18898">
    <property type="entry name" value="NUCLEOPROTEIN TPR-RELATED"/>
    <property type="match status" value="1"/>
</dbReference>
<feature type="domain" description="Nucleoprotein TPR/MPL1" evidence="2">
    <location>
        <begin position="258"/>
        <end position="293"/>
    </location>
</feature>
<feature type="coiled-coil region" evidence="1">
    <location>
        <begin position="155"/>
        <end position="217"/>
    </location>
</feature>
<dbReference type="GO" id="GO:0017056">
    <property type="term" value="F:structural constituent of nuclear pore"/>
    <property type="evidence" value="ECO:0007669"/>
    <property type="project" value="TreeGrafter"/>
</dbReference>
<protein>
    <recommendedName>
        <fullName evidence="2">Nucleoprotein TPR/MPL1 domain-containing protein</fullName>
    </recommendedName>
</protein>
<dbReference type="InterPro" id="IPR057577">
    <property type="entry name" value="Nucleoprot-TPR/MLP1_dom"/>
</dbReference>
<proteinExistence type="predicted"/>
<dbReference type="GO" id="GO:0005643">
    <property type="term" value="C:nuclear pore"/>
    <property type="evidence" value="ECO:0007669"/>
    <property type="project" value="TreeGrafter"/>
</dbReference>
<organism evidence="3 4">
    <name type="scientific">Dispira parvispora</name>
    <dbReference type="NCBI Taxonomy" id="1520584"/>
    <lineage>
        <taxon>Eukaryota</taxon>
        <taxon>Fungi</taxon>
        <taxon>Fungi incertae sedis</taxon>
        <taxon>Zoopagomycota</taxon>
        <taxon>Kickxellomycotina</taxon>
        <taxon>Dimargaritomycetes</taxon>
        <taxon>Dimargaritales</taxon>
        <taxon>Dimargaritaceae</taxon>
        <taxon>Dispira</taxon>
    </lineage>
</organism>
<keyword evidence="1" id="KW-0175">Coiled coil</keyword>
<accession>A0A9W8E481</accession>